<comment type="similarity">
    <text evidence="9">Belongs to the DEAD box helicase family.</text>
</comment>
<evidence type="ECO:0000256" key="8">
    <source>
        <dbReference type="PROSITE-ProRule" id="PRU00552"/>
    </source>
</evidence>
<dbReference type="PROSITE" id="PS51192">
    <property type="entry name" value="HELICASE_ATP_BIND_1"/>
    <property type="match status" value="1"/>
</dbReference>
<evidence type="ECO:0000256" key="1">
    <source>
        <dbReference type="ARBA" id="ARBA00012552"/>
    </source>
</evidence>
<evidence type="ECO:0000259" key="10">
    <source>
        <dbReference type="PROSITE" id="PS51192"/>
    </source>
</evidence>
<keyword evidence="3 9" id="KW-0378">Hydrolase</keyword>
<evidence type="ECO:0000256" key="7">
    <source>
        <dbReference type="ARBA" id="ARBA00047984"/>
    </source>
</evidence>
<dbReference type="GeneTree" id="ENSGT00940000155037"/>
<accession>A0A4W5M6Z9</accession>
<dbReference type="SMART" id="SM00490">
    <property type="entry name" value="HELICc"/>
    <property type="match status" value="1"/>
</dbReference>
<dbReference type="CDD" id="cd18787">
    <property type="entry name" value="SF2_C_DEAD"/>
    <property type="match status" value="1"/>
</dbReference>
<feature type="domain" description="Helicase C-terminal" evidence="11">
    <location>
        <begin position="223"/>
        <end position="386"/>
    </location>
</feature>
<name>A0A4W5M6Z9_9TELE</name>
<dbReference type="SMART" id="SM00487">
    <property type="entry name" value="DEXDc"/>
    <property type="match status" value="1"/>
</dbReference>
<evidence type="ECO:0000259" key="12">
    <source>
        <dbReference type="PROSITE" id="PS51195"/>
    </source>
</evidence>
<evidence type="ECO:0000256" key="4">
    <source>
        <dbReference type="ARBA" id="ARBA00022806"/>
    </source>
</evidence>
<dbReference type="SUPFAM" id="SSF52540">
    <property type="entry name" value="P-loop containing nucleoside triphosphate hydrolases"/>
    <property type="match status" value="1"/>
</dbReference>
<dbReference type="InterPro" id="IPR014014">
    <property type="entry name" value="RNA_helicase_DEAD_Q_motif"/>
</dbReference>
<keyword evidence="2 9" id="KW-0547">Nucleotide-binding</keyword>
<evidence type="ECO:0000256" key="6">
    <source>
        <dbReference type="ARBA" id="ARBA00022884"/>
    </source>
</evidence>
<dbReference type="FunFam" id="3.40.50.300:FF:000031">
    <property type="entry name" value="Eukaryotic initiation factor 4A-III"/>
    <property type="match status" value="1"/>
</dbReference>
<keyword evidence="4 9" id="KW-0347">Helicase</keyword>
<sequence length="397" mass="45826">KAMEVATVPRTRRLLKEEDMTKIEFETSEEVDVTPTFDTMGLREDLLRGIYAYGFEKPSAIQQRAIKQIIKGRDVIVRETQALILAPTRELAGQIQKVLLALGDYMNVQCHSCIGGTNVGEDIRKLDYGQHVVAGTPGRVFDMIRRRSLRTRAIKMLVLDEADEMLNKGFKEQIYDVYRYLPPATQVCLISATLPHEILEMTNKFMTDPIRILVKRDELTLEGIKQFFVAVEREEWKFDTLCDLYDTLTITQAVIFCNTKRKVDWLTEKMREANFTVSSMHGDMPQKERESIMKEFRSGASRVLISTDVWARGLDVPQVSLIINYDLPNNRELYIHRIGRSGRYGRKGVAINFVKNDDIRILRDIEQYYSTQIDEMPMNGAIRDLKATKWVPLTILF</sequence>
<dbReference type="GO" id="GO:0005524">
    <property type="term" value="F:ATP binding"/>
    <property type="evidence" value="ECO:0007669"/>
    <property type="project" value="UniProtKB-KW"/>
</dbReference>
<dbReference type="EC" id="3.6.4.13" evidence="1"/>
<evidence type="ECO:0000313" key="14">
    <source>
        <dbReference type="Proteomes" id="UP000314982"/>
    </source>
</evidence>
<dbReference type="GO" id="GO:0016787">
    <property type="term" value="F:hydrolase activity"/>
    <property type="evidence" value="ECO:0007669"/>
    <property type="project" value="UniProtKB-KW"/>
</dbReference>
<evidence type="ECO:0000256" key="5">
    <source>
        <dbReference type="ARBA" id="ARBA00022840"/>
    </source>
</evidence>
<keyword evidence="5 9" id="KW-0067">ATP-binding</keyword>
<evidence type="ECO:0000256" key="2">
    <source>
        <dbReference type="ARBA" id="ARBA00022741"/>
    </source>
</evidence>
<evidence type="ECO:0000313" key="13">
    <source>
        <dbReference type="Ensembl" id="ENSHHUP00000034152.1"/>
    </source>
</evidence>
<dbReference type="GO" id="GO:0003723">
    <property type="term" value="F:RNA binding"/>
    <property type="evidence" value="ECO:0007669"/>
    <property type="project" value="UniProtKB-KW"/>
</dbReference>
<reference evidence="13" key="2">
    <citation type="submission" date="2025-08" db="UniProtKB">
        <authorList>
            <consortium name="Ensembl"/>
        </authorList>
    </citation>
    <scope>IDENTIFICATION</scope>
</reference>
<organism evidence="13 14">
    <name type="scientific">Hucho hucho</name>
    <name type="common">huchen</name>
    <dbReference type="NCBI Taxonomy" id="62062"/>
    <lineage>
        <taxon>Eukaryota</taxon>
        <taxon>Metazoa</taxon>
        <taxon>Chordata</taxon>
        <taxon>Craniata</taxon>
        <taxon>Vertebrata</taxon>
        <taxon>Euteleostomi</taxon>
        <taxon>Actinopterygii</taxon>
        <taxon>Neopterygii</taxon>
        <taxon>Teleostei</taxon>
        <taxon>Protacanthopterygii</taxon>
        <taxon>Salmoniformes</taxon>
        <taxon>Salmonidae</taxon>
        <taxon>Salmoninae</taxon>
        <taxon>Hucho</taxon>
    </lineage>
</organism>
<dbReference type="Pfam" id="PF00271">
    <property type="entry name" value="Helicase_C"/>
    <property type="match status" value="1"/>
</dbReference>
<dbReference type="InterPro" id="IPR001650">
    <property type="entry name" value="Helicase_C-like"/>
</dbReference>
<dbReference type="Ensembl" id="ENSHHUT00000035520.1">
    <property type="protein sequence ID" value="ENSHHUP00000034152.1"/>
    <property type="gene ID" value="ENSHHUG00000021388.1"/>
</dbReference>
<evidence type="ECO:0000259" key="11">
    <source>
        <dbReference type="PROSITE" id="PS51194"/>
    </source>
</evidence>
<feature type="domain" description="DEAD-box RNA helicase Q" evidence="12">
    <location>
        <begin position="35"/>
        <end position="63"/>
    </location>
</feature>
<dbReference type="Gene3D" id="3.40.50.300">
    <property type="entry name" value="P-loop containing nucleotide triphosphate hydrolases"/>
    <property type="match status" value="3"/>
</dbReference>
<evidence type="ECO:0000256" key="3">
    <source>
        <dbReference type="ARBA" id="ARBA00022801"/>
    </source>
</evidence>
<proteinExistence type="inferred from homology"/>
<dbReference type="PANTHER" id="PTHR47958">
    <property type="entry name" value="ATP-DEPENDENT RNA HELICASE DBP3"/>
    <property type="match status" value="1"/>
</dbReference>
<keyword evidence="14" id="KW-1185">Reference proteome</keyword>
<dbReference type="Proteomes" id="UP000314982">
    <property type="component" value="Unassembled WGS sequence"/>
</dbReference>
<dbReference type="GO" id="GO:0003724">
    <property type="term" value="F:RNA helicase activity"/>
    <property type="evidence" value="ECO:0007669"/>
    <property type="project" value="UniProtKB-EC"/>
</dbReference>
<dbReference type="PROSITE" id="PS51195">
    <property type="entry name" value="Q_MOTIF"/>
    <property type="match status" value="1"/>
</dbReference>
<dbReference type="InterPro" id="IPR000629">
    <property type="entry name" value="RNA-helicase_DEAD-box_CS"/>
</dbReference>
<reference evidence="14" key="1">
    <citation type="submission" date="2018-06" db="EMBL/GenBank/DDBJ databases">
        <title>Genome assembly of Danube salmon.</title>
        <authorList>
            <person name="Macqueen D.J."/>
            <person name="Gundappa M.K."/>
        </authorList>
    </citation>
    <scope>NUCLEOTIDE SEQUENCE [LARGE SCALE GENOMIC DNA]</scope>
</reference>
<dbReference type="PROSITE" id="PS00039">
    <property type="entry name" value="DEAD_ATP_HELICASE"/>
    <property type="match status" value="1"/>
</dbReference>
<protein>
    <recommendedName>
        <fullName evidence="1">RNA helicase</fullName>
        <ecNumber evidence="1">3.6.4.13</ecNumber>
    </recommendedName>
</protein>
<dbReference type="InterPro" id="IPR011545">
    <property type="entry name" value="DEAD/DEAH_box_helicase_dom"/>
</dbReference>
<dbReference type="InterPro" id="IPR027417">
    <property type="entry name" value="P-loop_NTPase"/>
</dbReference>
<dbReference type="InterPro" id="IPR014001">
    <property type="entry name" value="Helicase_ATP-bd"/>
</dbReference>
<feature type="short sequence motif" description="Q motif" evidence="8">
    <location>
        <begin position="35"/>
        <end position="63"/>
    </location>
</feature>
<dbReference type="PROSITE" id="PS51194">
    <property type="entry name" value="HELICASE_CTER"/>
    <property type="match status" value="1"/>
</dbReference>
<feature type="domain" description="Helicase ATP-binding" evidence="10">
    <location>
        <begin position="78"/>
        <end position="212"/>
    </location>
</feature>
<reference evidence="13" key="3">
    <citation type="submission" date="2025-09" db="UniProtKB">
        <authorList>
            <consortium name="Ensembl"/>
        </authorList>
    </citation>
    <scope>IDENTIFICATION</scope>
</reference>
<dbReference type="Pfam" id="PF00270">
    <property type="entry name" value="DEAD"/>
    <property type="match status" value="1"/>
</dbReference>
<comment type="catalytic activity">
    <reaction evidence="7">
        <text>ATP + H2O = ADP + phosphate + H(+)</text>
        <dbReference type="Rhea" id="RHEA:13065"/>
        <dbReference type="ChEBI" id="CHEBI:15377"/>
        <dbReference type="ChEBI" id="CHEBI:15378"/>
        <dbReference type="ChEBI" id="CHEBI:30616"/>
        <dbReference type="ChEBI" id="CHEBI:43474"/>
        <dbReference type="ChEBI" id="CHEBI:456216"/>
        <dbReference type="EC" id="3.6.4.13"/>
    </reaction>
</comment>
<keyword evidence="6" id="KW-0694">RNA-binding</keyword>
<dbReference type="AlphaFoldDB" id="A0A4W5M6Z9"/>
<evidence type="ECO:0000256" key="9">
    <source>
        <dbReference type="RuleBase" id="RU000492"/>
    </source>
</evidence>